<evidence type="ECO:0000313" key="2">
    <source>
        <dbReference type="Proteomes" id="UP000532373"/>
    </source>
</evidence>
<dbReference type="EMBL" id="JACHGI010000014">
    <property type="protein sequence ID" value="MBB6469056.1"/>
    <property type="molecule type" value="Genomic_DNA"/>
</dbReference>
<reference evidence="1 2" key="1">
    <citation type="submission" date="2020-08" db="EMBL/GenBank/DDBJ databases">
        <title>Genomic Encyclopedia of Type Strains, Phase IV (KMG-IV): sequencing the most valuable type-strain genomes for metagenomic binning, comparative biology and taxonomic classification.</title>
        <authorList>
            <person name="Goeker M."/>
        </authorList>
    </citation>
    <scope>NUCLEOTIDE SEQUENCE [LARGE SCALE GENOMIC DNA]</scope>
    <source>
        <strain evidence="1 2">DSM 17454</strain>
    </source>
</reference>
<proteinExistence type="predicted"/>
<accession>A0A8E2BDU9</accession>
<comment type="caution">
    <text evidence="1">The sequence shown here is derived from an EMBL/GenBank/DDBJ whole genome shotgun (WGS) entry which is preliminary data.</text>
</comment>
<protein>
    <submittedName>
        <fullName evidence="1">Uncharacterized protein</fullName>
    </submittedName>
</protein>
<dbReference type="Proteomes" id="UP000532373">
    <property type="component" value="Unassembled WGS sequence"/>
</dbReference>
<name>A0A8E2BDU9_9HYPH</name>
<gene>
    <name evidence="1" type="ORF">HNQ96_004945</name>
</gene>
<dbReference type="RefSeq" id="WP_184772111.1">
    <property type="nucleotide sequence ID" value="NZ_JACHGI010000014.1"/>
</dbReference>
<organism evidence="1 2">
    <name type="scientific">Aminobacter carboxidus</name>
    <dbReference type="NCBI Taxonomy" id="376165"/>
    <lineage>
        <taxon>Bacteria</taxon>
        <taxon>Pseudomonadati</taxon>
        <taxon>Pseudomonadota</taxon>
        <taxon>Alphaproteobacteria</taxon>
        <taxon>Hyphomicrobiales</taxon>
        <taxon>Phyllobacteriaceae</taxon>
        <taxon>Aminobacter</taxon>
    </lineage>
</organism>
<sequence>MSEGYLNHQLECPFCETIRLRIPHDAGPETAITCADCGQFLGTWDDLQSDFEQQGGMNGIFRIDKGRIKRLSGI</sequence>
<evidence type="ECO:0000313" key="1">
    <source>
        <dbReference type="EMBL" id="MBB6469056.1"/>
    </source>
</evidence>
<dbReference type="AlphaFoldDB" id="A0A8E2BDU9"/>